<dbReference type="Pfam" id="PF07519">
    <property type="entry name" value="Tannase"/>
    <property type="match status" value="1"/>
</dbReference>
<keyword evidence="2" id="KW-0719">Serine esterase</keyword>
<dbReference type="InterPro" id="IPR011118">
    <property type="entry name" value="Tannase/feruloyl_esterase"/>
</dbReference>
<dbReference type="PROSITE" id="PS51257">
    <property type="entry name" value="PROKAR_LIPOPROTEIN"/>
    <property type="match status" value="1"/>
</dbReference>
<keyword evidence="5" id="KW-0378">Hydrolase</keyword>
<evidence type="ECO:0000313" key="10">
    <source>
        <dbReference type="Proteomes" id="UP001501706"/>
    </source>
</evidence>
<reference evidence="9 10" key="1">
    <citation type="journal article" date="2019" name="Int. J. Syst. Evol. Microbiol.">
        <title>The Global Catalogue of Microorganisms (GCM) 10K type strain sequencing project: providing services to taxonomists for standard genome sequencing and annotation.</title>
        <authorList>
            <consortium name="The Broad Institute Genomics Platform"/>
            <consortium name="The Broad Institute Genome Sequencing Center for Infectious Disease"/>
            <person name="Wu L."/>
            <person name="Ma J."/>
        </authorList>
    </citation>
    <scope>NUCLEOTIDE SEQUENCE [LARGE SCALE GENOMIC DNA]</scope>
    <source>
        <strain evidence="9 10">JCM 14330</strain>
    </source>
</reference>
<name>A0ABN1C687_9BURK</name>
<evidence type="ECO:0000313" key="9">
    <source>
        <dbReference type="EMBL" id="GAA0512309.1"/>
    </source>
</evidence>
<evidence type="ECO:0000256" key="2">
    <source>
        <dbReference type="ARBA" id="ARBA00022487"/>
    </source>
</evidence>
<organism evidence="9 10">
    <name type="scientific">Pigmentiphaga daeguensis</name>
    <dbReference type="NCBI Taxonomy" id="414049"/>
    <lineage>
        <taxon>Bacteria</taxon>
        <taxon>Pseudomonadati</taxon>
        <taxon>Pseudomonadota</taxon>
        <taxon>Betaproteobacteria</taxon>
        <taxon>Burkholderiales</taxon>
        <taxon>Alcaligenaceae</taxon>
        <taxon>Pigmentiphaga</taxon>
    </lineage>
</organism>
<dbReference type="EMBL" id="BAAAEN010000012">
    <property type="protein sequence ID" value="GAA0512309.1"/>
    <property type="molecule type" value="Genomic_DNA"/>
</dbReference>
<evidence type="ECO:0000256" key="8">
    <source>
        <dbReference type="SAM" id="MobiDB-lite"/>
    </source>
</evidence>
<dbReference type="RefSeq" id="WP_087836720.1">
    <property type="nucleotide sequence ID" value="NZ_BAAAEN010000012.1"/>
</dbReference>
<keyword evidence="6" id="KW-0106">Calcium</keyword>
<dbReference type="Proteomes" id="UP001501706">
    <property type="component" value="Unassembled WGS sequence"/>
</dbReference>
<dbReference type="InterPro" id="IPR029058">
    <property type="entry name" value="AB_hydrolase_fold"/>
</dbReference>
<evidence type="ECO:0000256" key="6">
    <source>
        <dbReference type="ARBA" id="ARBA00022837"/>
    </source>
</evidence>
<evidence type="ECO:0000256" key="1">
    <source>
        <dbReference type="ARBA" id="ARBA00006249"/>
    </source>
</evidence>
<comment type="similarity">
    <text evidence="1">Belongs to the tannase family.</text>
</comment>
<comment type="caution">
    <text evidence="9">The sequence shown here is derived from an EMBL/GenBank/DDBJ whole genome shotgun (WGS) entry which is preliminary data.</text>
</comment>
<evidence type="ECO:0000256" key="4">
    <source>
        <dbReference type="ARBA" id="ARBA00022729"/>
    </source>
</evidence>
<sequence>MDFKSLQPSWRMLRRGAGCLAISAGIAGCGGGDGNDVAREDPAAPLACDDSLRTGFRPDDQTTVLMVRQFRQGDPLLLSGTPTASTPVATADVCMVKLNVGPGNAGPKDAPSTSAGIGIEVWLPGAARWNHRIHLKGGGGWAGGVHGDTTQLAGTGTDGAGGGNPATVAQQEGAVSASTDTGHANTANFGSFAMNPDGSLNLALLNDFSERSIFQLVTKTKALAKAYYGKAAAHTYWNGFSTGGRQGMKAAQKFPEQFDGILAGAPAINWSRFSTSHLHPQVVFERDLGGHRFTAEQEQLVSTAAVAACDMVGGTHLGYVPDPASCRYDPTTDPSVLCAADGGANASAACITREQAVAFNKIWYGQTDDGTAPSPEADNGWSVSLAAGQRWYGPPRGSSLANFLRGPTPNSASQVALQLENGAYAPASFINARGDGRDLWRTFTHDWLAYAYDRGLALQEQFAFINTDTPDLSALRDHGTKLLMYHGLADSLIKPGGSMHYYNRVMRAMGGYDAIQGFYRFYLVPGMFHGFVNGSPNADAAPPLPTNDQLYRALTDWVEKGIAPARLEISSKASAEGSPPKTWPLCLYPQQARYVSGNPLVASSYNCS</sequence>
<dbReference type="PANTHER" id="PTHR33938">
    <property type="entry name" value="FERULOYL ESTERASE B-RELATED"/>
    <property type="match status" value="1"/>
</dbReference>
<evidence type="ECO:0008006" key="11">
    <source>
        <dbReference type="Google" id="ProtNLM"/>
    </source>
</evidence>
<dbReference type="SUPFAM" id="SSF53474">
    <property type="entry name" value="alpha/beta-Hydrolases"/>
    <property type="match status" value="1"/>
</dbReference>
<evidence type="ECO:0000256" key="3">
    <source>
        <dbReference type="ARBA" id="ARBA00022723"/>
    </source>
</evidence>
<protein>
    <recommendedName>
        <fullName evidence="11">Feruloyl esterase</fullName>
    </recommendedName>
</protein>
<keyword evidence="4" id="KW-0732">Signal</keyword>
<dbReference type="Gene3D" id="3.40.50.1820">
    <property type="entry name" value="alpha/beta hydrolase"/>
    <property type="match status" value="1"/>
</dbReference>
<keyword evidence="10" id="KW-1185">Reference proteome</keyword>
<evidence type="ECO:0000256" key="5">
    <source>
        <dbReference type="ARBA" id="ARBA00022801"/>
    </source>
</evidence>
<proteinExistence type="inferred from homology"/>
<feature type="region of interest" description="Disordered" evidence="8">
    <location>
        <begin position="146"/>
        <end position="167"/>
    </location>
</feature>
<keyword evidence="3" id="KW-0479">Metal-binding</keyword>
<keyword evidence="7" id="KW-1015">Disulfide bond</keyword>
<evidence type="ECO:0000256" key="7">
    <source>
        <dbReference type="ARBA" id="ARBA00023157"/>
    </source>
</evidence>
<dbReference type="PANTHER" id="PTHR33938:SF15">
    <property type="entry name" value="FERULOYL ESTERASE B-RELATED"/>
    <property type="match status" value="1"/>
</dbReference>
<gene>
    <name evidence="9" type="ORF">GCM10009097_32030</name>
</gene>
<accession>A0ABN1C687</accession>